<feature type="transmembrane region" description="Helical" evidence="2">
    <location>
        <begin position="283"/>
        <end position="303"/>
    </location>
</feature>
<dbReference type="PROSITE" id="PS50885">
    <property type="entry name" value="HAMP"/>
    <property type="match status" value="1"/>
</dbReference>
<name>A0A367ZUX1_9BACT</name>
<feature type="transmembrane region" description="Helical" evidence="2">
    <location>
        <begin position="693"/>
        <end position="714"/>
    </location>
</feature>
<evidence type="ECO:0000313" key="5">
    <source>
        <dbReference type="Proteomes" id="UP000252355"/>
    </source>
</evidence>
<evidence type="ECO:0000259" key="3">
    <source>
        <dbReference type="PROSITE" id="PS50885"/>
    </source>
</evidence>
<comment type="caution">
    <text evidence="4">The sequence shown here is derived from an EMBL/GenBank/DDBJ whole genome shotgun (WGS) entry which is preliminary data.</text>
</comment>
<feature type="transmembrane region" description="Helical" evidence="2">
    <location>
        <begin position="331"/>
        <end position="352"/>
    </location>
</feature>
<evidence type="ECO:0000256" key="2">
    <source>
        <dbReference type="SAM" id="Phobius"/>
    </source>
</evidence>
<reference evidence="4 5" key="1">
    <citation type="submission" date="2018-05" db="EMBL/GenBank/DDBJ databases">
        <title>A metagenomic window into the 2 km-deep terrestrial subsurface aquifer revealed taxonomically and functionally diverse microbial community comprising novel uncultured bacterial lineages.</title>
        <authorList>
            <person name="Kadnikov V.V."/>
            <person name="Mardanov A.V."/>
            <person name="Beletsky A.V."/>
            <person name="Banks D."/>
            <person name="Pimenov N.V."/>
            <person name="Frank Y.A."/>
            <person name="Karnachuk O.V."/>
            <person name="Ravin N.V."/>
        </authorList>
    </citation>
    <scope>NUCLEOTIDE SEQUENCE [LARGE SCALE GENOMIC DNA]</scope>
    <source>
        <strain evidence="4">BY5</strain>
    </source>
</reference>
<dbReference type="GO" id="GO:0016791">
    <property type="term" value="F:phosphatase activity"/>
    <property type="evidence" value="ECO:0007669"/>
    <property type="project" value="TreeGrafter"/>
</dbReference>
<protein>
    <submittedName>
        <fullName evidence="4">Serine phosphatase RsbU, regulator of sigma subunit</fullName>
    </submittedName>
</protein>
<keyword evidence="1" id="KW-0378">Hydrolase</keyword>
<dbReference type="EMBL" id="QOQW01000003">
    <property type="protein sequence ID" value="RCK81162.1"/>
    <property type="molecule type" value="Genomic_DNA"/>
</dbReference>
<dbReference type="Pfam" id="PF00672">
    <property type="entry name" value="HAMP"/>
    <property type="match status" value="1"/>
</dbReference>
<evidence type="ECO:0000256" key="1">
    <source>
        <dbReference type="ARBA" id="ARBA00022801"/>
    </source>
</evidence>
<dbReference type="CDD" id="cd06225">
    <property type="entry name" value="HAMP"/>
    <property type="match status" value="1"/>
</dbReference>
<dbReference type="InterPro" id="IPR052016">
    <property type="entry name" value="Bact_Sigma-Reg"/>
</dbReference>
<gene>
    <name evidence="4" type="ORF">OZSIB_2539</name>
</gene>
<dbReference type="Proteomes" id="UP000252355">
    <property type="component" value="Unassembled WGS sequence"/>
</dbReference>
<dbReference type="Gene3D" id="6.10.340.10">
    <property type="match status" value="1"/>
</dbReference>
<dbReference type="GO" id="GO:0007165">
    <property type="term" value="P:signal transduction"/>
    <property type="evidence" value="ECO:0007669"/>
    <property type="project" value="InterPro"/>
</dbReference>
<accession>A0A367ZUX1</accession>
<dbReference type="PANTHER" id="PTHR43156:SF2">
    <property type="entry name" value="STAGE II SPORULATION PROTEIN E"/>
    <property type="match status" value="1"/>
</dbReference>
<dbReference type="SUPFAM" id="SSF158472">
    <property type="entry name" value="HAMP domain-like"/>
    <property type="match status" value="1"/>
</dbReference>
<sequence length="1010" mass="111728">MILVWGIPSLIFWLLLGAWLHLDDQRQLDRQLEQAGALLDRLIVESWPIRHFQRRLPELQARCLGRRLPSDQLAQMVSSFEAEFPPRALRVFLFDREGRSLTPARPAEQEGAERLFAILRQPATATVELDQRQQEQIGTLLDHPRQAIDLLQGQPDRILWLPEQRDLWPDHAFFTWQPSSEEGAVAGLLALMTTGALSPDEGLREAVRFPAPWHQSISLAMISDRGPITLSTGLATDVFLACRQALASQPSGLAAAGEWLALSRRSREGELIGLVPRRTPTRAWVWALAGAHLGLVLLSLMAARLGSRHRDAQAPTPTRGSPSGWSLRARLAGLLALGIAFPLGVAGALAWLHVEEARGEILAHSRAEAINRLDRLEAGFERHLRDTELRLRRWAGEFAPRGFEPASTIRQLSDELEAGRLDQYYYVSSTARVLSWQALDDKYPGDAVRLLRLPPPERERQYRLLVARGRRPTLRDWQLISDPRPWPQRFQLLPRAGKKTHLLKILEWLSREAVNVFNVRRGFPPNPLPRSELVVSGMLQDEMGDFAKLGIAALNQLRDISGVMGNVYLFFAVLPQPDGRGDGLLLAVFEFGTIVADYLREACGTQVATAGPGLVALPRPWDFVYSYPTLEDGITWLPLQEQVRRQPDALLQTAARLGPESFDVVGRTGRRLPVSTVLAITPLDRLHAARRNVIAAAGGRLILALGFCLLLTLVTRSRLLPPLRDLADGVQAMREGRFALRLPAERTDELGRLFAAFNRAMAHLAEMQLAAVVQARLLPPPERRCGRFRLVARNQMTQATGGDFLDHHELPDGRVLIVLGDVTGHGIGAALVTAMAKEAVRELGPRFPDRPEAILETLNRLFRDVLDRALGMTCVVGLLEPATGRLRLANAAQSFPLVWRPGQPATFLETPTSYPLGLARRSQPQPLDLWLGTADGPAAIVFYTDGLVEAVDRSETPFGYTRFAAAVTAALEGGGDPGQAIFAAVRQFTEPVPWADDASVLVIQATDVVS</sequence>
<dbReference type="Pfam" id="PF07228">
    <property type="entry name" value="SpoIIE"/>
    <property type="match status" value="1"/>
</dbReference>
<dbReference type="GO" id="GO:0016020">
    <property type="term" value="C:membrane"/>
    <property type="evidence" value="ECO:0007669"/>
    <property type="project" value="InterPro"/>
</dbReference>
<organism evidence="4 5">
    <name type="scientific">Candidatus Ozemobacter sibiricus</name>
    <dbReference type="NCBI Taxonomy" id="2268124"/>
    <lineage>
        <taxon>Bacteria</taxon>
        <taxon>Candidatus Ozemobacteria</taxon>
        <taxon>Candidatus Ozemobacterales</taxon>
        <taxon>Candidatus Ozemobacteraceae</taxon>
        <taxon>Candidatus Ozemobacter</taxon>
    </lineage>
</organism>
<dbReference type="SMART" id="SM00304">
    <property type="entry name" value="HAMP"/>
    <property type="match status" value="1"/>
</dbReference>
<feature type="domain" description="HAMP" evidence="3">
    <location>
        <begin position="717"/>
        <end position="769"/>
    </location>
</feature>
<dbReference type="PANTHER" id="PTHR43156">
    <property type="entry name" value="STAGE II SPORULATION PROTEIN E-RELATED"/>
    <property type="match status" value="1"/>
</dbReference>
<dbReference type="InterPro" id="IPR036457">
    <property type="entry name" value="PPM-type-like_dom_sf"/>
</dbReference>
<dbReference type="SUPFAM" id="SSF81606">
    <property type="entry name" value="PP2C-like"/>
    <property type="match status" value="1"/>
</dbReference>
<dbReference type="InterPro" id="IPR003660">
    <property type="entry name" value="HAMP_dom"/>
</dbReference>
<keyword evidence="2" id="KW-0472">Membrane</keyword>
<keyword evidence="2" id="KW-0812">Transmembrane</keyword>
<dbReference type="Gene3D" id="3.60.40.10">
    <property type="entry name" value="PPM-type phosphatase domain"/>
    <property type="match status" value="1"/>
</dbReference>
<dbReference type="InterPro" id="IPR001932">
    <property type="entry name" value="PPM-type_phosphatase-like_dom"/>
</dbReference>
<evidence type="ECO:0000313" key="4">
    <source>
        <dbReference type="EMBL" id="RCK81162.1"/>
    </source>
</evidence>
<dbReference type="AlphaFoldDB" id="A0A367ZUX1"/>
<keyword evidence="2" id="KW-1133">Transmembrane helix</keyword>
<proteinExistence type="predicted"/>
<dbReference type="SMART" id="SM00331">
    <property type="entry name" value="PP2C_SIG"/>
    <property type="match status" value="1"/>
</dbReference>